<dbReference type="Gene3D" id="3.30.70.1230">
    <property type="entry name" value="Nucleotide cyclase"/>
    <property type="match status" value="1"/>
</dbReference>
<feature type="domain" description="Guanylate cyclase" evidence="2">
    <location>
        <begin position="21"/>
        <end position="143"/>
    </location>
</feature>
<evidence type="ECO:0000256" key="1">
    <source>
        <dbReference type="ARBA" id="ARBA00005381"/>
    </source>
</evidence>
<dbReference type="GO" id="GO:0035556">
    <property type="term" value="P:intracellular signal transduction"/>
    <property type="evidence" value="ECO:0007669"/>
    <property type="project" value="InterPro"/>
</dbReference>
<evidence type="ECO:0000313" key="3">
    <source>
        <dbReference type="EMBL" id="GIJ02862.1"/>
    </source>
</evidence>
<dbReference type="CDD" id="cd07302">
    <property type="entry name" value="CHD"/>
    <property type="match status" value="1"/>
</dbReference>
<gene>
    <name evidence="3" type="ORF">Sya03_22140</name>
</gene>
<accession>A0A8J4DI93</accession>
<proteinExistence type="inferred from homology"/>
<dbReference type="RefSeq" id="WP_203938154.1">
    <property type="nucleotide sequence ID" value="NZ_BAAAGJ010000005.1"/>
</dbReference>
<keyword evidence="4" id="KW-1185">Reference proteome</keyword>
<reference evidence="3" key="1">
    <citation type="submission" date="2021-01" db="EMBL/GenBank/DDBJ databases">
        <title>Whole genome shotgun sequence of Spirilliplanes yamanashiensis NBRC 15828.</title>
        <authorList>
            <person name="Komaki H."/>
            <person name="Tamura T."/>
        </authorList>
    </citation>
    <scope>NUCLEOTIDE SEQUENCE</scope>
    <source>
        <strain evidence="3">NBRC 15828</strain>
    </source>
</reference>
<evidence type="ECO:0000313" key="4">
    <source>
        <dbReference type="Proteomes" id="UP000652013"/>
    </source>
</evidence>
<dbReference type="SUPFAM" id="SSF55073">
    <property type="entry name" value="Nucleotide cyclase"/>
    <property type="match status" value="1"/>
</dbReference>
<dbReference type="Pfam" id="PF00211">
    <property type="entry name" value="Guanylate_cyc"/>
    <property type="match status" value="1"/>
</dbReference>
<dbReference type="InterPro" id="IPR001054">
    <property type="entry name" value="A/G_cyclase"/>
</dbReference>
<dbReference type="PANTHER" id="PTHR43081">
    <property type="entry name" value="ADENYLATE CYCLASE, TERMINAL-DIFFERENTIATION SPECIFIC-RELATED"/>
    <property type="match status" value="1"/>
</dbReference>
<dbReference type="AlphaFoldDB" id="A0A8J4DI93"/>
<organism evidence="3 4">
    <name type="scientific">Spirilliplanes yamanashiensis</name>
    <dbReference type="NCBI Taxonomy" id="42233"/>
    <lineage>
        <taxon>Bacteria</taxon>
        <taxon>Bacillati</taxon>
        <taxon>Actinomycetota</taxon>
        <taxon>Actinomycetes</taxon>
        <taxon>Micromonosporales</taxon>
        <taxon>Micromonosporaceae</taxon>
        <taxon>Spirilliplanes</taxon>
    </lineage>
</organism>
<dbReference type="InterPro" id="IPR050697">
    <property type="entry name" value="Adenylyl/Guanylyl_Cyclase_3/4"/>
</dbReference>
<dbReference type="GO" id="GO:0006171">
    <property type="term" value="P:cAMP biosynthetic process"/>
    <property type="evidence" value="ECO:0007669"/>
    <property type="project" value="TreeGrafter"/>
</dbReference>
<comment type="caution">
    <text evidence="3">The sequence shown here is derived from an EMBL/GenBank/DDBJ whole genome shotgun (WGS) entry which is preliminary data.</text>
</comment>
<evidence type="ECO:0000259" key="2">
    <source>
        <dbReference type="PROSITE" id="PS50125"/>
    </source>
</evidence>
<dbReference type="InterPro" id="IPR029787">
    <property type="entry name" value="Nucleotide_cyclase"/>
</dbReference>
<comment type="similarity">
    <text evidence="1">Belongs to the adenylyl cyclase class-3 family.</text>
</comment>
<sequence>MEAGHRPEHIPPHTDGRRQVAVLFADLSGFTDLVERAEPEVVYDVVRPLMDELVLLVRLHDGQVQQVLGDGFMCVFGLPGFTGDPAEHAVRAGLSLVAAGGPRQARPAVHVGVEYGEVLVTRSWDPAAYGVWGRAVNLAKRLCDTAGPGELAVGPAAHARARTPGARPVRVRLKGVADAVLSHRLTPAALPLAVPALAAAS</sequence>
<dbReference type="GO" id="GO:0004016">
    <property type="term" value="F:adenylate cyclase activity"/>
    <property type="evidence" value="ECO:0007669"/>
    <property type="project" value="UniProtKB-ARBA"/>
</dbReference>
<dbReference type="PANTHER" id="PTHR43081:SF19">
    <property type="entry name" value="PH-SENSITIVE ADENYLATE CYCLASE RV1264"/>
    <property type="match status" value="1"/>
</dbReference>
<protein>
    <recommendedName>
        <fullName evidence="2">Guanylate cyclase domain-containing protein</fullName>
    </recommendedName>
</protein>
<dbReference type="SMART" id="SM00044">
    <property type="entry name" value="CYCc"/>
    <property type="match status" value="1"/>
</dbReference>
<name>A0A8J4DI93_9ACTN</name>
<dbReference type="EMBL" id="BOOY01000016">
    <property type="protein sequence ID" value="GIJ02862.1"/>
    <property type="molecule type" value="Genomic_DNA"/>
</dbReference>
<dbReference type="Proteomes" id="UP000652013">
    <property type="component" value="Unassembled WGS sequence"/>
</dbReference>
<dbReference type="PROSITE" id="PS50125">
    <property type="entry name" value="GUANYLATE_CYCLASE_2"/>
    <property type="match status" value="1"/>
</dbReference>